<dbReference type="Proteomes" id="UP000755577">
    <property type="component" value="Unassembled WGS sequence"/>
</dbReference>
<name>A0A6P2GDF8_9BURK</name>
<dbReference type="EMBL" id="CABVLY010000014">
    <property type="protein sequence ID" value="VVU51034.1"/>
    <property type="molecule type" value="Genomic_DNA"/>
</dbReference>
<dbReference type="Proteomes" id="UP000494201">
    <property type="component" value="Unassembled WGS sequence"/>
</dbReference>
<dbReference type="GeneID" id="56501803"/>
<sequence>MEKYLVETVLNAIAERIIGHRVIDAGTAASTSVELTLDDVSRLMRGAFEAGQSVRAPTWPGAGR</sequence>
<evidence type="ECO:0000313" key="1">
    <source>
        <dbReference type="EMBL" id="MBM2769798.1"/>
    </source>
</evidence>
<reference evidence="1 4" key="2">
    <citation type="submission" date="2021-02" db="EMBL/GenBank/DDBJ databases">
        <title>Draft genome of the type strains Burkholderia anthina DSM16086.</title>
        <authorList>
            <person name="Hertel R."/>
            <person name="Meissner J."/>
            <person name="Poehlein A."/>
            <person name="Daniel R."/>
            <person name="Commichau F.M."/>
        </authorList>
    </citation>
    <scope>NUCLEOTIDE SEQUENCE [LARGE SCALE GENOMIC DNA]</scope>
    <source>
        <strain evidence="1 4">DSM 16086</strain>
    </source>
</reference>
<dbReference type="AlphaFoldDB" id="A0A6P2GDF8"/>
<proteinExistence type="predicted"/>
<evidence type="ECO:0000313" key="2">
    <source>
        <dbReference type="EMBL" id="VVU51034.1"/>
    </source>
</evidence>
<accession>A0A6P2GDF8</accession>
<gene>
    <name evidence="2" type="ORF">BAN20980_03754</name>
    <name evidence="1" type="ORF">JQK92_25620</name>
</gene>
<keyword evidence="4" id="KW-1185">Reference proteome</keyword>
<organism evidence="2 3">
    <name type="scientific">Burkholderia anthina</name>
    <dbReference type="NCBI Taxonomy" id="179879"/>
    <lineage>
        <taxon>Bacteria</taxon>
        <taxon>Pseudomonadati</taxon>
        <taxon>Pseudomonadota</taxon>
        <taxon>Betaproteobacteria</taxon>
        <taxon>Burkholderiales</taxon>
        <taxon>Burkholderiaceae</taxon>
        <taxon>Burkholderia</taxon>
        <taxon>Burkholderia cepacia complex</taxon>
    </lineage>
</organism>
<reference evidence="2 3" key="1">
    <citation type="submission" date="2019-09" db="EMBL/GenBank/DDBJ databases">
        <authorList>
            <person name="Depoorter E."/>
        </authorList>
    </citation>
    <scope>NUCLEOTIDE SEQUENCE [LARGE SCALE GENOMIC DNA]</scope>
    <source>
        <strain evidence="2">LMG 20980</strain>
    </source>
</reference>
<evidence type="ECO:0000313" key="3">
    <source>
        <dbReference type="Proteomes" id="UP000494201"/>
    </source>
</evidence>
<evidence type="ECO:0000313" key="4">
    <source>
        <dbReference type="Proteomes" id="UP000755577"/>
    </source>
</evidence>
<dbReference type="EMBL" id="JAFCIQ010000021">
    <property type="protein sequence ID" value="MBM2769798.1"/>
    <property type="molecule type" value="Genomic_DNA"/>
</dbReference>
<dbReference type="RefSeq" id="WP_096507074.1">
    <property type="nucleotide sequence ID" value="NZ_CABVLY010000014.1"/>
</dbReference>
<protein>
    <submittedName>
        <fullName evidence="1">Enoyl-ACP reductase</fullName>
    </submittedName>
</protein>